<name>A0AAV5VCD8_9BILA</name>
<comment type="caution">
    <text evidence="1">The sequence shown here is derived from an EMBL/GenBank/DDBJ whole genome shotgun (WGS) entry which is preliminary data.</text>
</comment>
<feature type="non-terminal residue" evidence="1">
    <location>
        <position position="1"/>
    </location>
</feature>
<dbReference type="AlphaFoldDB" id="A0AAV5VCD8"/>
<dbReference type="Proteomes" id="UP001432322">
    <property type="component" value="Unassembled WGS sequence"/>
</dbReference>
<reference evidence="1" key="1">
    <citation type="submission" date="2023-10" db="EMBL/GenBank/DDBJ databases">
        <title>Genome assembly of Pristionchus species.</title>
        <authorList>
            <person name="Yoshida K."/>
            <person name="Sommer R.J."/>
        </authorList>
    </citation>
    <scope>NUCLEOTIDE SEQUENCE</scope>
    <source>
        <strain evidence="1">RS5133</strain>
    </source>
</reference>
<dbReference type="EMBL" id="BTSY01000002">
    <property type="protein sequence ID" value="GMT16094.1"/>
    <property type="molecule type" value="Genomic_DNA"/>
</dbReference>
<gene>
    <name evidence="1" type="ORF">PFISCL1PPCAC_7391</name>
</gene>
<keyword evidence="2" id="KW-1185">Reference proteome</keyword>
<evidence type="ECO:0000313" key="2">
    <source>
        <dbReference type="Proteomes" id="UP001432322"/>
    </source>
</evidence>
<sequence>TTENPLKVHLVDPPFCTACLTVHGAGRLVLGHPLSPVRFLLNQACSLFPPCSVLWSVISFYFERTPDRLSCRRLL</sequence>
<protein>
    <submittedName>
        <fullName evidence="1">Uncharacterized protein</fullName>
    </submittedName>
</protein>
<feature type="non-terminal residue" evidence="1">
    <location>
        <position position="75"/>
    </location>
</feature>
<evidence type="ECO:0000313" key="1">
    <source>
        <dbReference type="EMBL" id="GMT16094.1"/>
    </source>
</evidence>
<accession>A0AAV5VCD8</accession>
<proteinExistence type="predicted"/>
<organism evidence="1 2">
    <name type="scientific">Pristionchus fissidentatus</name>
    <dbReference type="NCBI Taxonomy" id="1538716"/>
    <lineage>
        <taxon>Eukaryota</taxon>
        <taxon>Metazoa</taxon>
        <taxon>Ecdysozoa</taxon>
        <taxon>Nematoda</taxon>
        <taxon>Chromadorea</taxon>
        <taxon>Rhabditida</taxon>
        <taxon>Rhabditina</taxon>
        <taxon>Diplogasteromorpha</taxon>
        <taxon>Diplogasteroidea</taxon>
        <taxon>Neodiplogasteridae</taxon>
        <taxon>Pristionchus</taxon>
    </lineage>
</organism>